<evidence type="ECO:0000259" key="1">
    <source>
        <dbReference type="Pfam" id="PF00078"/>
    </source>
</evidence>
<dbReference type="PANTHER" id="PTHR46890:SF48">
    <property type="entry name" value="RNA-DIRECTED DNA POLYMERASE"/>
    <property type="match status" value="1"/>
</dbReference>
<sequence>MSKIISETQFAFLGSHQLVDDVLALNEVVDEVKKSKQLAFVFKANFEKAYDCVDWSFLDWMMEQFGFGARWRGWIKECLSTEKVSMLVNGSPIEEFGVGKGLRQGDPLSPFLFLMIGEGLHRGKSESQKMWDPMVNRFRAKLAIWISKLWKDIISLGGKSSILRDKLVQGFRWEVGSGSNVALWWESWVGVKALRDSCPKFFALAVNKDGLVSEMGLWEGDRWWWNIDWRSGRLGQEKD</sequence>
<reference evidence="2 3" key="1">
    <citation type="journal article" date="2021" name="Commun. Biol.">
        <title>The genome of Shorea leprosula (Dipterocarpaceae) highlights the ecological relevance of drought in aseasonal tropical rainforests.</title>
        <authorList>
            <person name="Ng K.K.S."/>
            <person name="Kobayashi M.J."/>
            <person name="Fawcett J.A."/>
            <person name="Hatakeyama M."/>
            <person name="Paape T."/>
            <person name="Ng C.H."/>
            <person name="Ang C.C."/>
            <person name="Tnah L.H."/>
            <person name="Lee C.T."/>
            <person name="Nishiyama T."/>
            <person name="Sese J."/>
            <person name="O'Brien M.J."/>
            <person name="Copetti D."/>
            <person name="Mohd Noor M.I."/>
            <person name="Ong R.C."/>
            <person name="Putra M."/>
            <person name="Sireger I.Z."/>
            <person name="Indrioko S."/>
            <person name="Kosugi Y."/>
            <person name="Izuno A."/>
            <person name="Isagi Y."/>
            <person name="Lee S.L."/>
            <person name="Shimizu K.K."/>
        </authorList>
    </citation>
    <scope>NUCLEOTIDE SEQUENCE [LARGE SCALE GENOMIC DNA]</scope>
    <source>
        <strain evidence="2">214</strain>
    </source>
</reference>
<dbReference type="PANTHER" id="PTHR46890">
    <property type="entry name" value="NON-LTR RETROLELEMENT REVERSE TRANSCRIPTASE-LIKE PROTEIN-RELATED"/>
    <property type="match status" value="1"/>
</dbReference>
<dbReference type="InterPro" id="IPR000477">
    <property type="entry name" value="RT_dom"/>
</dbReference>
<dbReference type="EMBL" id="BPVZ01000010">
    <property type="protein sequence ID" value="GKU96370.1"/>
    <property type="molecule type" value="Genomic_DNA"/>
</dbReference>
<name>A0AAV5IGG0_9ROSI</name>
<feature type="domain" description="Reverse transcriptase" evidence="1">
    <location>
        <begin position="4"/>
        <end position="116"/>
    </location>
</feature>
<proteinExistence type="predicted"/>
<dbReference type="InterPro" id="IPR052343">
    <property type="entry name" value="Retrotransposon-Effector_Assoc"/>
</dbReference>
<gene>
    <name evidence="2" type="ORF">SLEP1_g9611</name>
</gene>
<comment type="caution">
    <text evidence="2">The sequence shown here is derived from an EMBL/GenBank/DDBJ whole genome shotgun (WGS) entry which is preliminary data.</text>
</comment>
<organism evidence="2 3">
    <name type="scientific">Rubroshorea leprosula</name>
    <dbReference type="NCBI Taxonomy" id="152421"/>
    <lineage>
        <taxon>Eukaryota</taxon>
        <taxon>Viridiplantae</taxon>
        <taxon>Streptophyta</taxon>
        <taxon>Embryophyta</taxon>
        <taxon>Tracheophyta</taxon>
        <taxon>Spermatophyta</taxon>
        <taxon>Magnoliopsida</taxon>
        <taxon>eudicotyledons</taxon>
        <taxon>Gunneridae</taxon>
        <taxon>Pentapetalae</taxon>
        <taxon>rosids</taxon>
        <taxon>malvids</taxon>
        <taxon>Malvales</taxon>
        <taxon>Dipterocarpaceae</taxon>
        <taxon>Rubroshorea</taxon>
    </lineage>
</organism>
<dbReference type="AlphaFoldDB" id="A0AAV5IGG0"/>
<dbReference type="Proteomes" id="UP001054252">
    <property type="component" value="Unassembled WGS sequence"/>
</dbReference>
<protein>
    <recommendedName>
        <fullName evidence="1">Reverse transcriptase domain-containing protein</fullName>
    </recommendedName>
</protein>
<dbReference type="Pfam" id="PF00078">
    <property type="entry name" value="RVT_1"/>
    <property type="match status" value="1"/>
</dbReference>
<keyword evidence="3" id="KW-1185">Reference proteome</keyword>
<evidence type="ECO:0000313" key="3">
    <source>
        <dbReference type="Proteomes" id="UP001054252"/>
    </source>
</evidence>
<accession>A0AAV5IGG0</accession>
<evidence type="ECO:0000313" key="2">
    <source>
        <dbReference type="EMBL" id="GKU96370.1"/>
    </source>
</evidence>